<feature type="region of interest" description="Disordered" evidence="1">
    <location>
        <begin position="17"/>
        <end position="70"/>
    </location>
</feature>
<feature type="compositionally biased region" description="Basic residues" evidence="1">
    <location>
        <begin position="58"/>
        <end position="70"/>
    </location>
</feature>
<comment type="caution">
    <text evidence="2">The sequence shown here is derived from an EMBL/GenBank/DDBJ whole genome shotgun (WGS) entry which is preliminary data.</text>
</comment>
<feature type="non-terminal residue" evidence="2">
    <location>
        <position position="103"/>
    </location>
</feature>
<keyword evidence="3" id="KW-1185">Reference proteome</keyword>
<dbReference type="EMBL" id="CADEAL010001763">
    <property type="protein sequence ID" value="CAB1435339.1"/>
    <property type="molecule type" value="Genomic_DNA"/>
</dbReference>
<dbReference type="AlphaFoldDB" id="A0A9N7YQ24"/>
<evidence type="ECO:0000256" key="1">
    <source>
        <dbReference type="SAM" id="MobiDB-lite"/>
    </source>
</evidence>
<sequence>RCANQVHHVCFKELESARRHSNHHSESSSSSWHAAAVGQRATPLTLPHHLLADSRSTRERRRMRGKKKRPPAFPSFCLLTCRWARTKYILEMISTMHLLRWRA</sequence>
<dbReference type="Proteomes" id="UP001153269">
    <property type="component" value="Unassembled WGS sequence"/>
</dbReference>
<reference evidence="2" key="1">
    <citation type="submission" date="2020-03" db="EMBL/GenBank/DDBJ databases">
        <authorList>
            <person name="Weist P."/>
        </authorList>
    </citation>
    <scope>NUCLEOTIDE SEQUENCE</scope>
</reference>
<name>A0A9N7YQ24_PLEPL</name>
<protein>
    <submittedName>
        <fullName evidence="2">Uncharacterized protein</fullName>
    </submittedName>
</protein>
<accession>A0A9N7YQ24</accession>
<evidence type="ECO:0000313" key="3">
    <source>
        <dbReference type="Proteomes" id="UP001153269"/>
    </source>
</evidence>
<organism evidence="2 3">
    <name type="scientific">Pleuronectes platessa</name>
    <name type="common">European plaice</name>
    <dbReference type="NCBI Taxonomy" id="8262"/>
    <lineage>
        <taxon>Eukaryota</taxon>
        <taxon>Metazoa</taxon>
        <taxon>Chordata</taxon>
        <taxon>Craniata</taxon>
        <taxon>Vertebrata</taxon>
        <taxon>Euteleostomi</taxon>
        <taxon>Actinopterygii</taxon>
        <taxon>Neopterygii</taxon>
        <taxon>Teleostei</taxon>
        <taxon>Neoteleostei</taxon>
        <taxon>Acanthomorphata</taxon>
        <taxon>Carangaria</taxon>
        <taxon>Pleuronectiformes</taxon>
        <taxon>Pleuronectoidei</taxon>
        <taxon>Pleuronectidae</taxon>
        <taxon>Pleuronectes</taxon>
    </lineage>
</organism>
<evidence type="ECO:0000313" key="2">
    <source>
        <dbReference type="EMBL" id="CAB1435339.1"/>
    </source>
</evidence>
<feature type="compositionally biased region" description="Low complexity" evidence="1">
    <location>
        <begin position="27"/>
        <end position="36"/>
    </location>
</feature>
<proteinExistence type="predicted"/>
<gene>
    <name evidence="2" type="ORF">PLEPLA_LOCUS23422</name>
</gene>
<feature type="compositionally biased region" description="Basic and acidic residues" evidence="1">
    <location>
        <begin position="17"/>
        <end position="26"/>
    </location>
</feature>